<dbReference type="RefSeq" id="WP_090124590.1">
    <property type="nucleotide sequence ID" value="NZ_FNNJ01000008.1"/>
</dbReference>
<reference evidence="1 2" key="1">
    <citation type="submission" date="2016-10" db="EMBL/GenBank/DDBJ databases">
        <authorList>
            <person name="de Groot N.N."/>
        </authorList>
    </citation>
    <scope>NUCLEOTIDE SEQUENCE [LARGE SCALE GENOMIC DNA]</scope>
    <source>
        <strain evidence="1 2">DSM 24956</strain>
    </source>
</reference>
<protein>
    <submittedName>
        <fullName evidence="1">CarboxypepD_reg-like domain-containing protein</fullName>
    </submittedName>
</protein>
<dbReference type="InterPro" id="IPR043741">
    <property type="entry name" value="DUF5686"/>
</dbReference>
<accession>A0A1H3DXK5</accession>
<proteinExistence type="predicted"/>
<dbReference type="AlphaFoldDB" id="A0A1H3DXK5"/>
<dbReference type="EMBL" id="FNNJ01000008">
    <property type="protein sequence ID" value="SDX71203.1"/>
    <property type="molecule type" value="Genomic_DNA"/>
</dbReference>
<dbReference type="OrthoDB" id="604691at2"/>
<name>A0A1H3DXK5_9FLAO</name>
<dbReference type="Pfam" id="PF13715">
    <property type="entry name" value="CarbopepD_reg_2"/>
    <property type="match status" value="1"/>
</dbReference>
<sequence>MNKLLYFFLIVPILVISQNKIQGIVIDSENHNPLPYASVITNTNSGTLTNTKGKFIIESSSTISAIEVSYVGYKSVKIDITNKDKFVKIKLKPSVENLNEVLITAKENPALQLIRNTIENKSKNNIEKSLATFKFNAYNKVLVTANPDSISNKIDSIYVLKEGKKTFKKLDSTNFKFKKEIDVQHLFISEKVSEFKFQKGKKKKETILASRMAGLKQPLYEILALTFQDFSFYNEFYSIAGTKYINPIATNALKHYNYKILDTTKIQNKKTYVVYFKPKPKDEKNILGIEGLLYLDTETFAITKGIAELKGVVNVKAEQDYIYKQAYKTWFPSNQNIVLKKGNNSKKMLLFGGAVKFSSNKPNDSIIKPKGKKPEDITYFISKTTNSNIEINTTVKVKNSASTLEFNEDAHKKPTEFWNTYRTDSITKRGITTYYKLDSIAEEEGIDKKINLARHILKGEYPTKYLNLNLGKIINLNNYEGLRLGFGGATNRNFSTKFRIESYAAYGTKDNKFKYSFGGAVRLNKDYNTWFGANYTNDISEAASLNFISKNTSFSPVNPRNLNISKFYNYKTIKGYLTHDIQPNLEAKLQFSTGKYKPLFDYQYVSGDKNLNEYNLTTAAIGIQYNPKNEYMNSPIGKLTIKNEYPQITFQATKSIKNMLDSDFGFTQFNLRIFHKIKRLRKATTSILLEGGIVFGDAPITHLYNTTPNYTQKNPWFNRITFAGKNSFETMGYNEFISDRFSALHIKHQLKPFKITKKFHPQVTLVTRTALGTIDNIAYHKNITFKSLKKGYFESGIELNELFKGLGFSTFYRYGPNQNLKVSDNLAVKLTYKFRLGF</sequence>
<dbReference type="SUPFAM" id="SSF49464">
    <property type="entry name" value="Carboxypeptidase regulatory domain-like"/>
    <property type="match status" value="1"/>
</dbReference>
<dbReference type="Pfam" id="PF18939">
    <property type="entry name" value="DUF5686"/>
    <property type="match status" value="1"/>
</dbReference>
<dbReference type="STRING" id="762486.SAMN05444411_108108"/>
<gene>
    <name evidence="1" type="ORF">SAMN05444411_108108</name>
</gene>
<evidence type="ECO:0000313" key="2">
    <source>
        <dbReference type="Proteomes" id="UP000199595"/>
    </source>
</evidence>
<keyword evidence="2" id="KW-1185">Reference proteome</keyword>
<evidence type="ECO:0000313" key="1">
    <source>
        <dbReference type="EMBL" id="SDX71203.1"/>
    </source>
</evidence>
<dbReference type="InterPro" id="IPR008969">
    <property type="entry name" value="CarboxyPept-like_regulatory"/>
</dbReference>
<organism evidence="1 2">
    <name type="scientific">Lutibacter oricola</name>
    <dbReference type="NCBI Taxonomy" id="762486"/>
    <lineage>
        <taxon>Bacteria</taxon>
        <taxon>Pseudomonadati</taxon>
        <taxon>Bacteroidota</taxon>
        <taxon>Flavobacteriia</taxon>
        <taxon>Flavobacteriales</taxon>
        <taxon>Flavobacteriaceae</taxon>
        <taxon>Lutibacter</taxon>
    </lineage>
</organism>
<dbReference type="Gene3D" id="2.60.40.1120">
    <property type="entry name" value="Carboxypeptidase-like, regulatory domain"/>
    <property type="match status" value="1"/>
</dbReference>
<dbReference type="Proteomes" id="UP000199595">
    <property type="component" value="Unassembled WGS sequence"/>
</dbReference>